<comment type="caution">
    <text evidence="2">The sequence shown here is derived from an EMBL/GenBank/DDBJ whole genome shotgun (WGS) entry which is preliminary data.</text>
</comment>
<dbReference type="InterPro" id="IPR000594">
    <property type="entry name" value="ThiF_NAD_FAD-bd"/>
</dbReference>
<dbReference type="RefSeq" id="WP_262400010.1">
    <property type="nucleotide sequence ID" value="NZ_JACRTB010000011.1"/>
</dbReference>
<feature type="domain" description="THIF-type NAD/FAD binding fold" evidence="1">
    <location>
        <begin position="6"/>
        <end position="238"/>
    </location>
</feature>
<evidence type="ECO:0000313" key="2">
    <source>
        <dbReference type="EMBL" id="MBC8576491.1"/>
    </source>
</evidence>
<reference evidence="2 3" key="1">
    <citation type="submission" date="2020-08" db="EMBL/GenBank/DDBJ databases">
        <title>Genome public.</title>
        <authorList>
            <person name="Liu C."/>
            <person name="Sun Q."/>
        </authorList>
    </citation>
    <scope>NUCLEOTIDE SEQUENCE [LARGE SCALE GENOMIC DNA]</scope>
    <source>
        <strain evidence="2 3">BX1</strain>
    </source>
</reference>
<dbReference type="Gene3D" id="3.40.50.720">
    <property type="entry name" value="NAD(P)-binding Rossmann-like Domain"/>
    <property type="match status" value="1"/>
</dbReference>
<keyword evidence="3" id="KW-1185">Reference proteome</keyword>
<dbReference type="Proteomes" id="UP000658131">
    <property type="component" value="Unassembled WGS sequence"/>
</dbReference>
<protein>
    <submittedName>
        <fullName evidence="2">tRNA threonylcarbamoyladenosine dehydratase</fullName>
    </submittedName>
</protein>
<dbReference type="InterPro" id="IPR035985">
    <property type="entry name" value="Ubiquitin-activating_enz"/>
</dbReference>
<evidence type="ECO:0000259" key="1">
    <source>
        <dbReference type="Pfam" id="PF00899"/>
    </source>
</evidence>
<accession>A0ABR7NJA4</accession>
<name>A0ABR7NJA4_9FIRM</name>
<dbReference type="CDD" id="cd00755">
    <property type="entry name" value="YgdL_like"/>
    <property type="match status" value="1"/>
</dbReference>
<dbReference type="PANTHER" id="PTHR43267:SF1">
    <property type="entry name" value="TRNA THREONYLCARBAMOYLADENOSINE DEHYDRATASE"/>
    <property type="match status" value="1"/>
</dbReference>
<dbReference type="Pfam" id="PF00899">
    <property type="entry name" value="ThiF"/>
    <property type="match status" value="1"/>
</dbReference>
<proteinExistence type="predicted"/>
<gene>
    <name evidence="2" type="ORF">H8717_08740</name>
</gene>
<sequence length="243" mass="25807">MREEFSRAALLLGEEALQTLGKSHVAVFGVGGVGSFCCEALARAGIGSLSLFDSDTVARSNINRQIIALQSTVGRLKTAVMAERISDINPAAAVVSHPVFYTAENAEDFPLEDYDFIVDAIDTVSSKLILIERAYAAGVPIVSSMGTGNKLDPSRFRIDAIERTSVCPLARVMRYELKKRGIRGLRVLWSDEPPLVPAAGEPPAPGRRQTPGSLSFVPPVAGMLLAGEVVRSIAGAGKTITAI</sequence>
<dbReference type="SUPFAM" id="SSF69572">
    <property type="entry name" value="Activating enzymes of the ubiquitin-like proteins"/>
    <property type="match status" value="1"/>
</dbReference>
<evidence type="ECO:0000313" key="3">
    <source>
        <dbReference type="Proteomes" id="UP000658131"/>
    </source>
</evidence>
<dbReference type="EMBL" id="JACRTB010000011">
    <property type="protein sequence ID" value="MBC8576491.1"/>
    <property type="molecule type" value="Genomic_DNA"/>
</dbReference>
<dbReference type="InterPro" id="IPR045886">
    <property type="entry name" value="ThiF/MoeB/HesA"/>
</dbReference>
<organism evidence="2 3">
    <name type="scientific">Yanshouia hominis</name>
    <dbReference type="NCBI Taxonomy" id="2763673"/>
    <lineage>
        <taxon>Bacteria</taxon>
        <taxon>Bacillati</taxon>
        <taxon>Bacillota</taxon>
        <taxon>Clostridia</taxon>
        <taxon>Eubacteriales</taxon>
        <taxon>Oscillospiraceae</taxon>
        <taxon>Yanshouia</taxon>
    </lineage>
</organism>
<dbReference type="PANTHER" id="PTHR43267">
    <property type="entry name" value="TRNA THREONYLCARBAMOYLADENOSINE DEHYDRATASE"/>
    <property type="match status" value="1"/>
</dbReference>